<organism evidence="1 2">
    <name type="scientific">Aliarcobacter butzleri</name>
    <dbReference type="NCBI Taxonomy" id="28197"/>
    <lineage>
        <taxon>Bacteria</taxon>
        <taxon>Pseudomonadati</taxon>
        <taxon>Campylobacterota</taxon>
        <taxon>Epsilonproteobacteria</taxon>
        <taxon>Campylobacterales</taxon>
        <taxon>Arcobacteraceae</taxon>
        <taxon>Aliarcobacter</taxon>
    </lineage>
</organism>
<proteinExistence type="predicted"/>
<name>A0AAW7PPL9_9BACT</name>
<sequence>MKTYIKVFFLPFLIVFIFSGCGAIKLSKYDLKETYSEKQVLVYDKTISLPTSSYISNMQFSPTNKDEIAISLRDTIKYDLFQTDHFMLIDLKSGKLKKDIKLDKTKALYSINFKYSEDGKRIYISRIYEEVLKTRCDIRGKNGGGMSHIFEYGKNNIKDCTKIEDIIIKELTKDKFTILDLETNNLVHNYYNCDNLISQEYKNKEGVEVYCYDTTAMKNFRKYKYIDRLNKKGGEGIALYDKDSFKTKKIITADNRLDTQFEVVVISEDGQYVLFEKVIRDNKEHITNRKYVVYDLKNDKSIHSFDAPFTVYGRGEAFIDKDSLLFEYGDNGEISSKRNLGIVNLVTNEKKSFSCAEKKGICSITQGIYNLNNRYMIWAWYSTIYIFDKKDMKIVQEFNGVENFTLSRDFKKVVFYTLNNDLYLYDIVQGE</sequence>
<protein>
    <recommendedName>
        <fullName evidence="3">Lipoprotein</fullName>
    </recommendedName>
</protein>
<dbReference type="EMBL" id="JAPZDC010000001">
    <property type="protein sequence ID" value="MDN5062909.1"/>
    <property type="molecule type" value="Genomic_DNA"/>
</dbReference>
<comment type="caution">
    <text evidence="1">The sequence shown here is derived from an EMBL/GenBank/DDBJ whole genome shotgun (WGS) entry which is preliminary data.</text>
</comment>
<reference evidence="1" key="2">
    <citation type="journal article" date="2023" name="Microorganisms">
        <title>Genomic Characterization of Arcobacter butzleri Strains Isolated from Various Sources in Lithuania.</title>
        <authorList>
            <person name="Uljanovas D."/>
            <person name="Golz G."/>
            <person name="Fleischmann S."/>
            <person name="Kudirkiene E."/>
            <person name="Kasetiene N."/>
            <person name="Grineviciene A."/>
            <person name="Tamuleviciene E."/>
            <person name="Aksomaitiene J."/>
            <person name="Alter T."/>
            <person name="Malakauskas M."/>
        </authorList>
    </citation>
    <scope>NUCLEOTIDE SEQUENCE</scope>
    <source>
        <strain evidence="1">RCM39</strain>
    </source>
</reference>
<dbReference type="SUPFAM" id="SSF50969">
    <property type="entry name" value="YVTN repeat-like/Quinoprotein amine dehydrogenase"/>
    <property type="match status" value="1"/>
</dbReference>
<dbReference type="InterPro" id="IPR011044">
    <property type="entry name" value="Quino_amine_DH_bsu"/>
</dbReference>
<dbReference type="RefSeq" id="WP_152058647.1">
    <property type="nucleotide sequence ID" value="NZ_CABVSS010000008.1"/>
</dbReference>
<dbReference type="Gene3D" id="2.140.10.30">
    <property type="entry name" value="Dipeptidylpeptidase IV, N-terminal domain"/>
    <property type="match status" value="1"/>
</dbReference>
<evidence type="ECO:0008006" key="3">
    <source>
        <dbReference type="Google" id="ProtNLM"/>
    </source>
</evidence>
<evidence type="ECO:0000313" key="1">
    <source>
        <dbReference type="EMBL" id="MDN5062909.1"/>
    </source>
</evidence>
<evidence type="ECO:0000313" key="2">
    <source>
        <dbReference type="Proteomes" id="UP001171529"/>
    </source>
</evidence>
<dbReference type="Proteomes" id="UP001171529">
    <property type="component" value="Unassembled WGS sequence"/>
</dbReference>
<gene>
    <name evidence="1" type="ORF">O8C91_01765</name>
</gene>
<dbReference type="AlphaFoldDB" id="A0AAW7PPL9"/>
<accession>A0AAW7PPL9</accession>
<reference evidence="1" key="1">
    <citation type="submission" date="2022-12" db="EMBL/GenBank/DDBJ databases">
        <authorList>
            <person name="Uljanovas D."/>
        </authorList>
    </citation>
    <scope>NUCLEOTIDE SEQUENCE</scope>
    <source>
        <strain evidence="1">RCM39</strain>
    </source>
</reference>
<dbReference type="PROSITE" id="PS51257">
    <property type="entry name" value="PROKAR_LIPOPROTEIN"/>
    <property type="match status" value="1"/>
</dbReference>